<dbReference type="AlphaFoldDB" id="A0A6H5GFD9"/>
<gene>
    <name evidence="1" type="ORF">NTEN_LOCUS7112</name>
</gene>
<dbReference type="EMBL" id="CADCXU010010471">
    <property type="protein sequence ID" value="CAB0001325.1"/>
    <property type="molecule type" value="Genomic_DNA"/>
</dbReference>
<protein>
    <submittedName>
        <fullName evidence="1">Uncharacterized protein</fullName>
    </submittedName>
</protein>
<reference evidence="1 2" key="1">
    <citation type="submission" date="2020-02" db="EMBL/GenBank/DDBJ databases">
        <authorList>
            <person name="Ferguson B K."/>
        </authorList>
    </citation>
    <scope>NUCLEOTIDE SEQUENCE [LARGE SCALE GENOMIC DNA]</scope>
</reference>
<name>A0A6H5GFD9_9HEMI</name>
<keyword evidence="2" id="KW-1185">Reference proteome</keyword>
<evidence type="ECO:0000313" key="1">
    <source>
        <dbReference type="EMBL" id="CAB0001325.1"/>
    </source>
</evidence>
<sequence length="119" mass="13513">MTETILRYSNGGNDPFHWSDRSSKRFVTASQKSEERQTRRRIRWKRLLISSSANRCHRCALRLSTYPTTAPSSAATALHEENGRPFLREEPLTLSSTDSVTLAPLLSFSKMSLCCCSCR</sequence>
<dbReference type="Proteomes" id="UP000479000">
    <property type="component" value="Unassembled WGS sequence"/>
</dbReference>
<accession>A0A6H5GFD9</accession>
<organism evidence="1 2">
    <name type="scientific">Nesidiocoris tenuis</name>
    <dbReference type="NCBI Taxonomy" id="355587"/>
    <lineage>
        <taxon>Eukaryota</taxon>
        <taxon>Metazoa</taxon>
        <taxon>Ecdysozoa</taxon>
        <taxon>Arthropoda</taxon>
        <taxon>Hexapoda</taxon>
        <taxon>Insecta</taxon>
        <taxon>Pterygota</taxon>
        <taxon>Neoptera</taxon>
        <taxon>Paraneoptera</taxon>
        <taxon>Hemiptera</taxon>
        <taxon>Heteroptera</taxon>
        <taxon>Panheteroptera</taxon>
        <taxon>Cimicomorpha</taxon>
        <taxon>Miridae</taxon>
        <taxon>Dicyphina</taxon>
        <taxon>Nesidiocoris</taxon>
    </lineage>
</organism>
<evidence type="ECO:0000313" key="2">
    <source>
        <dbReference type="Proteomes" id="UP000479000"/>
    </source>
</evidence>
<proteinExistence type="predicted"/>